<dbReference type="GO" id="GO:0043565">
    <property type="term" value="F:sequence-specific DNA binding"/>
    <property type="evidence" value="ECO:0007669"/>
    <property type="project" value="InterPro"/>
</dbReference>
<evidence type="ECO:0000259" key="5">
    <source>
        <dbReference type="PROSITE" id="PS01124"/>
    </source>
</evidence>
<dbReference type="GO" id="GO:0003700">
    <property type="term" value="F:DNA-binding transcription factor activity"/>
    <property type="evidence" value="ECO:0007669"/>
    <property type="project" value="InterPro"/>
</dbReference>
<evidence type="ECO:0000256" key="2">
    <source>
        <dbReference type="ARBA" id="ARBA00023125"/>
    </source>
</evidence>
<dbReference type="AlphaFoldDB" id="A0A3N2C2E4"/>
<dbReference type="InterPro" id="IPR014710">
    <property type="entry name" value="RmlC-like_jellyroll"/>
</dbReference>
<dbReference type="InterPro" id="IPR011051">
    <property type="entry name" value="RmlC_Cupin_sf"/>
</dbReference>
<dbReference type="Pfam" id="PF02311">
    <property type="entry name" value="AraC_binding"/>
    <property type="match status" value="1"/>
</dbReference>
<dbReference type="SUPFAM" id="SSF46689">
    <property type="entry name" value="Homeodomain-like"/>
    <property type="match status" value="1"/>
</dbReference>
<evidence type="ECO:0000313" key="6">
    <source>
        <dbReference type="EMBL" id="ROR81673.1"/>
    </source>
</evidence>
<dbReference type="SUPFAM" id="SSF51182">
    <property type="entry name" value="RmlC-like cupins"/>
    <property type="match status" value="1"/>
</dbReference>
<dbReference type="Proteomes" id="UP000266915">
    <property type="component" value="Unassembled WGS sequence"/>
</dbReference>
<comment type="caution">
    <text evidence="6">The sequence shown here is derived from an EMBL/GenBank/DDBJ whole genome shotgun (WGS) entry which is preliminary data.</text>
</comment>
<dbReference type="InterPro" id="IPR003313">
    <property type="entry name" value="AraC-bd"/>
</dbReference>
<keyword evidence="7" id="KW-1185">Reference proteome</keyword>
<accession>A0A3N2C2E4</accession>
<name>A0A3N2C2E4_9MICO</name>
<keyword evidence="1" id="KW-0805">Transcription regulation</keyword>
<keyword evidence="3" id="KW-0804">Transcription</keyword>
<feature type="domain" description="HTH araC/xylS-type" evidence="5">
    <location>
        <begin position="168"/>
        <end position="265"/>
    </location>
</feature>
<dbReference type="InterPro" id="IPR009057">
    <property type="entry name" value="Homeodomain-like_sf"/>
</dbReference>
<dbReference type="InterPro" id="IPR018060">
    <property type="entry name" value="HTH_AraC"/>
</dbReference>
<evidence type="ECO:0000313" key="7">
    <source>
        <dbReference type="Proteomes" id="UP000266915"/>
    </source>
</evidence>
<dbReference type="PROSITE" id="PS01124">
    <property type="entry name" value="HTH_ARAC_FAMILY_2"/>
    <property type="match status" value="1"/>
</dbReference>
<dbReference type="Gene3D" id="1.10.10.60">
    <property type="entry name" value="Homeodomain-like"/>
    <property type="match status" value="1"/>
</dbReference>
<feature type="region of interest" description="Disordered" evidence="4">
    <location>
        <begin position="1"/>
        <end position="30"/>
    </location>
</feature>
<proteinExistence type="predicted"/>
<keyword evidence="2 6" id="KW-0238">DNA-binding</keyword>
<dbReference type="SMART" id="SM00342">
    <property type="entry name" value="HTH_ARAC"/>
    <property type="match status" value="1"/>
</dbReference>
<dbReference type="PANTHER" id="PTHR11019:SF199">
    <property type="entry name" value="HTH-TYPE TRANSCRIPTIONAL REGULATOR NIMR"/>
    <property type="match status" value="1"/>
</dbReference>
<dbReference type="RefSeq" id="WP_123539709.1">
    <property type="nucleotide sequence ID" value="NZ_FXAP01000001.1"/>
</dbReference>
<dbReference type="PANTHER" id="PTHR11019">
    <property type="entry name" value="HTH-TYPE TRANSCRIPTIONAL REGULATOR NIMR"/>
    <property type="match status" value="1"/>
</dbReference>
<dbReference type="Gene3D" id="2.60.120.10">
    <property type="entry name" value="Jelly Rolls"/>
    <property type="match status" value="1"/>
</dbReference>
<dbReference type="Pfam" id="PF12833">
    <property type="entry name" value="HTH_18"/>
    <property type="match status" value="1"/>
</dbReference>
<evidence type="ECO:0000256" key="4">
    <source>
        <dbReference type="SAM" id="MobiDB-lite"/>
    </source>
</evidence>
<dbReference type="EMBL" id="RKHL01000001">
    <property type="protein sequence ID" value="ROR81673.1"/>
    <property type="molecule type" value="Genomic_DNA"/>
</dbReference>
<sequence>MSGRDHSDGGIKLLGPLDDAEGTSGEFRVSRSRVDATTRFDEHSHREDQLAWMSSGSMEVSVLGDRRRLRREHLAWIPAGMVHEMSFSEPGELISVYADPMLRPQGGRWNGARTVRVDELSAALLAHLLDADPTGRRRWRCWSLLIDLLSAAARDDETLAMPREPRARAIASALMADPADPRGLDDWASAAGVSSKTIGRAFLDGTGCTFREWRVRVRLHAAAGMLGRGAAVQDVAPAVGYESVSSFIGAFRTRFSVTPAVYAVRSRSAEVI</sequence>
<gene>
    <name evidence="6" type="ORF">EDD42_1744</name>
</gene>
<reference evidence="6 7" key="1">
    <citation type="submission" date="2018-11" db="EMBL/GenBank/DDBJ databases">
        <title>Sequencing the genomes of 1000 actinobacteria strains.</title>
        <authorList>
            <person name="Klenk H.-P."/>
        </authorList>
    </citation>
    <scope>NUCLEOTIDE SEQUENCE [LARGE SCALE GENOMIC DNA]</scope>
    <source>
        <strain evidence="6 7">DSM 14012</strain>
    </source>
</reference>
<evidence type="ECO:0000256" key="1">
    <source>
        <dbReference type="ARBA" id="ARBA00023015"/>
    </source>
</evidence>
<protein>
    <submittedName>
        <fullName evidence="6">AraC-like DNA-binding protein</fullName>
    </submittedName>
</protein>
<evidence type="ECO:0000256" key="3">
    <source>
        <dbReference type="ARBA" id="ARBA00023163"/>
    </source>
</evidence>
<organism evidence="6 7">
    <name type="scientific">Plantibacter flavus</name>
    <dbReference type="NCBI Taxonomy" id="150123"/>
    <lineage>
        <taxon>Bacteria</taxon>
        <taxon>Bacillati</taxon>
        <taxon>Actinomycetota</taxon>
        <taxon>Actinomycetes</taxon>
        <taxon>Micrococcales</taxon>
        <taxon>Microbacteriaceae</taxon>
        <taxon>Plantibacter</taxon>
    </lineage>
</organism>